<organism evidence="2 3">
    <name type="scientific">Hepatospora eriocheir</name>
    <dbReference type="NCBI Taxonomy" id="1081669"/>
    <lineage>
        <taxon>Eukaryota</taxon>
        <taxon>Fungi</taxon>
        <taxon>Fungi incertae sedis</taxon>
        <taxon>Microsporidia</taxon>
        <taxon>Hepatosporidae</taxon>
        <taxon>Hepatospora</taxon>
    </lineage>
</organism>
<evidence type="ECO:0000313" key="2">
    <source>
        <dbReference type="EMBL" id="ORE00472.1"/>
    </source>
</evidence>
<sequence length="176" mass="21137">MRIVKDKQKKKQNHIEKLNEMKSEMKNYKYQLIVQNERLPSNDIKRLRENKENKVYFIKKSILDREFKYNLKKFKDVLIILSNTESIDFTFKDFIRVEEISPVKVVNENKKEVKGEFSEFNNIIEESGSRKFIKANSIICEEGEKVRDLQVKMLKTLNMKIFDRNLKVLKTIKNKV</sequence>
<feature type="coiled-coil region" evidence="1">
    <location>
        <begin position="4"/>
        <end position="31"/>
    </location>
</feature>
<comment type="caution">
    <text evidence="2">The sequence shown here is derived from an EMBL/GenBank/DDBJ whole genome shotgun (WGS) entry which is preliminary data.</text>
</comment>
<dbReference type="AlphaFoldDB" id="A0A1X0QL17"/>
<dbReference type="EMBL" id="LTAI01000017">
    <property type="protein sequence ID" value="ORE00472.1"/>
    <property type="molecule type" value="Genomic_DNA"/>
</dbReference>
<proteinExistence type="predicted"/>
<accession>A0A1X0QL17</accession>
<keyword evidence="1" id="KW-0175">Coiled coil</keyword>
<dbReference type="VEuPathDB" id="MicrosporidiaDB:HERIO_606"/>
<name>A0A1X0QL17_9MICR</name>
<reference evidence="2 3" key="1">
    <citation type="journal article" date="2017" name="Environ. Microbiol.">
        <title>Decay of the glycolytic pathway and adaptation to intranuclear parasitism within Enterocytozoonidae microsporidia.</title>
        <authorList>
            <person name="Wiredu Boakye D."/>
            <person name="Jaroenlak P."/>
            <person name="Prachumwat A."/>
            <person name="Williams T.A."/>
            <person name="Bateman K.S."/>
            <person name="Itsathitphaisarn O."/>
            <person name="Sritunyalucksana K."/>
            <person name="Paszkiewicz K.H."/>
            <person name="Moore K.A."/>
            <person name="Stentiford G.D."/>
            <person name="Williams B.A."/>
        </authorList>
    </citation>
    <scope>NUCLEOTIDE SEQUENCE [LARGE SCALE GENOMIC DNA]</scope>
    <source>
        <strain evidence="3">canceri</strain>
    </source>
</reference>
<protein>
    <submittedName>
        <fullName evidence="2">Uncharacterized protein</fullName>
    </submittedName>
</protein>
<gene>
    <name evidence="2" type="ORF">A0H76_671</name>
</gene>
<evidence type="ECO:0000256" key="1">
    <source>
        <dbReference type="SAM" id="Coils"/>
    </source>
</evidence>
<evidence type="ECO:0000313" key="3">
    <source>
        <dbReference type="Proteomes" id="UP000192501"/>
    </source>
</evidence>
<dbReference type="Proteomes" id="UP000192501">
    <property type="component" value="Unassembled WGS sequence"/>
</dbReference>
<dbReference type="VEuPathDB" id="MicrosporidiaDB:A0H76_671"/>